<dbReference type="Proteomes" id="UP000178347">
    <property type="component" value="Unassembled WGS sequence"/>
</dbReference>
<organism evidence="1 2">
    <name type="scientific">Candidatus Magasanikbacteria bacterium RIFCSPLOWO2_12_FULL_43_12</name>
    <dbReference type="NCBI Taxonomy" id="1798692"/>
    <lineage>
        <taxon>Bacteria</taxon>
        <taxon>Candidatus Magasanikiibacteriota</taxon>
    </lineage>
</organism>
<dbReference type="AlphaFoldDB" id="A0A1F6MRC7"/>
<protein>
    <recommendedName>
        <fullName evidence="3">Lipoprotein</fullName>
    </recommendedName>
</protein>
<dbReference type="EMBL" id="MFQN01000022">
    <property type="protein sequence ID" value="OGH74225.1"/>
    <property type="molecule type" value="Genomic_DNA"/>
</dbReference>
<accession>A0A1F6MRC7</accession>
<evidence type="ECO:0000313" key="2">
    <source>
        <dbReference type="Proteomes" id="UP000178347"/>
    </source>
</evidence>
<dbReference type="PROSITE" id="PS51257">
    <property type="entry name" value="PROKAR_LIPOPROTEIN"/>
    <property type="match status" value="1"/>
</dbReference>
<comment type="caution">
    <text evidence="1">The sequence shown here is derived from an EMBL/GenBank/DDBJ whole genome shotgun (WGS) entry which is preliminary data.</text>
</comment>
<gene>
    <name evidence="1" type="ORF">A3G00_02820</name>
</gene>
<name>A0A1F6MRC7_9BACT</name>
<evidence type="ECO:0000313" key="1">
    <source>
        <dbReference type="EMBL" id="OGH74225.1"/>
    </source>
</evidence>
<sequence>MRRYIFLFSLFAVVLIASGCWFKPADDLAKSNDSNKIEEAGKQPDCLFQLDIHRDDNAFKEKNFGDKINVDDQRFSELALLDATKPKEYADGGGEQVGKLVNLSGVDYQDAAIYLVKNQVLKTYVHLGSKVCLVEENTDKLDTLYAAHFIGTHEFCTNECETEELDFRVMIEKDSGFIYLAK</sequence>
<reference evidence="1 2" key="1">
    <citation type="journal article" date="2016" name="Nat. Commun.">
        <title>Thousands of microbial genomes shed light on interconnected biogeochemical processes in an aquifer system.</title>
        <authorList>
            <person name="Anantharaman K."/>
            <person name="Brown C.T."/>
            <person name="Hug L.A."/>
            <person name="Sharon I."/>
            <person name="Castelle C.J."/>
            <person name="Probst A.J."/>
            <person name="Thomas B.C."/>
            <person name="Singh A."/>
            <person name="Wilkins M.J."/>
            <person name="Karaoz U."/>
            <person name="Brodie E.L."/>
            <person name="Williams K.H."/>
            <person name="Hubbard S.S."/>
            <person name="Banfield J.F."/>
        </authorList>
    </citation>
    <scope>NUCLEOTIDE SEQUENCE [LARGE SCALE GENOMIC DNA]</scope>
</reference>
<proteinExistence type="predicted"/>
<evidence type="ECO:0008006" key="3">
    <source>
        <dbReference type="Google" id="ProtNLM"/>
    </source>
</evidence>
<dbReference type="STRING" id="1798692.A3G00_02820"/>